<dbReference type="Gene3D" id="3.50.50.60">
    <property type="entry name" value="FAD/NAD(P)-binding domain"/>
    <property type="match status" value="1"/>
</dbReference>
<dbReference type="SUPFAM" id="SSF51905">
    <property type="entry name" value="FAD/NAD(P)-binding domain"/>
    <property type="match status" value="1"/>
</dbReference>
<evidence type="ECO:0000256" key="4">
    <source>
        <dbReference type="ARBA" id="ARBA00023002"/>
    </source>
</evidence>
<comment type="cofactor">
    <cofactor evidence="1">
        <name>FAD</name>
        <dbReference type="ChEBI" id="CHEBI:57692"/>
    </cofactor>
</comment>
<organism evidence="6">
    <name type="scientific">Streptomyces argillaceus</name>
    <dbReference type="NCBI Taxonomy" id="41951"/>
    <lineage>
        <taxon>Bacteria</taxon>
        <taxon>Bacillati</taxon>
        <taxon>Actinomycetota</taxon>
        <taxon>Actinomycetes</taxon>
        <taxon>Kitasatosporales</taxon>
        <taxon>Streptomycetaceae</taxon>
        <taxon>Streptomyces</taxon>
    </lineage>
</organism>
<reference evidence="6" key="1">
    <citation type="journal article" date="2017" name="Front. Microbiol.">
        <title>Streptomyces argillaceus involved in the biosynthesis of pyridine and piperidine alkaloids argimycins P.</title>
        <authorList>
            <person name="Ye S."/>
            <person name="Molloy B."/>
            <person name="Brana A.F."/>
            <person name="Zabala D."/>
            <person name="Olano C."/>
            <person name="Cortes J."/>
            <person name="Moris F."/>
            <person name="Salas J.A."/>
            <person name="Mendez C."/>
        </authorList>
    </citation>
    <scope>NUCLEOTIDE SEQUENCE</scope>
    <source>
        <strain evidence="6">ATCC 12956</strain>
    </source>
</reference>
<evidence type="ECO:0000256" key="3">
    <source>
        <dbReference type="ARBA" id="ARBA00022827"/>
    </source>
</evidence>
<evidence type="ECO:0000259" key="5">
    <source>
        <dbReference type="Pfam" id="PF01266"/>
    </source>
</evidence>
<dbReference type="Pfam" id="PF01266">
    <property type="entry name" value="DAO"/>
    <property type="match status" value="1"/>
</dbReference>
<dbReference type="EMBL" id="LT615255">
    <property type="protein sequence ID" value="SCO70316.1"/>
    <property type="molecule type" value="Genomic_DNA"/>
</dbReference>
<gene>
    <name evidence="6" type="primary">orf6</name>
</gene>
<dbReference type="NCBIfam" id="NF008425">
    <property type="entry name" value="PRK11259.1"/>
    <property type="match status" value="1"/>
</dbReference>
<dbReference type="AlphaFoldDB" id="A0A1M4NFT3"/>
<dbReference type="InterPro" id="IPR006076">
    <property type="entry name" value="FAD-dep_OxRdtase"/>
</dbReference>
<dbReference type="PANTHER" id="PTHR10961:SF7">
    <property type="entry name" value="FAD DEPENDENT OXIDOREDUCTASE DOMAIN-CONTAINING PROTEIN"/>
    <property type="match status" value="1"/>
</dbReference>
<name>A0A1M4NFT3_STRAA</name>
<dbReference type="GO" id="GO:0008115">
    <property type="term" value="F:sarcosine oxidase activity"/>
    <property type="evidence" value="ECO:0007669"/>
    <property type="project" value="TreeGrafter"/>
</dbReference>
<keyword evidence="3" id="KW-0274">FAD</keyword>
<accession>A0A1M4NFT3</accession>
<sequence length="381" mass="41158">MRTESYDVVVVGLGGVGSAAARSLAVSGKRVLGLERFGPVHNLGASHGESRGVWQAYFMGPGYVPLLRRARTLWSELEEESGERLFHQTGGMCLGPAEGELIPAARASAEQCGLPHEYWTADQVHAHYPQFTPADDCVAVYDPESGYVQPEQTVRVQLGLAGKHGAELHFDEQVLEITETSGGVRIRTDRTVYHAEHVVVSAGCWAPGLLPGMAIPISVLRKVMLWFEPEGDMADFLPGRFPYWIWEGGGMIGYGHPAANGTHGGVKAGVHSGGTPADPDSVERFVDQQEVQEIQSFLRDRIPGLGRGRYRQSAVCLYDNTPDQAFLIGPASDEGRILLAAGTSGHAFKFLPAIGEALAELVTDGRTRQDLSLFAPGRFTP</sequence>
<keyword evidence="2" id="KW-0285">Flavoprotein</keyword>
<proteinExistence type="predicted"/>
<dbReference type="Gene3D" id="3.30.9.10">
    <property type="entry name" value="D-Amino Acid Oxidase, subunit A, domain 2"/>
    <property type="match status" value="1"/>
</dbReference>
<feature type="domain" description="FAD dependent oxidoreductase" evidence="5">
    <location>
        <begin position="7"/>
        <end position="361"/>
    </location>
</feature>
<protein>
    <submittedName>
        <fullName evidence="6">Oxidase</fullName>
    </submittedName>
</protein>
<dbReference type="SUPFAM" id="SSF54373">
    <property type="entry name" value="FAD-linked reductases, C-terminal domain"/>
    <property type="match status" value="1"/>
</dbReference>
<dbReference type="InterPro" id="IPR045170">
    <property type="entry name" value="MTOX"/>
</dbReference>
<dbReference type="InterPro" id="IPR036188">
    <property type="entry name" value="FAD/NAD-bd_sf"/>
</dbReference>
<evidence type="ECO:0000256" key="1">
    <source>
        <dbReference type="ARBA" id="ARBA00001974"/>
    </source>
</evidence>
<evidence type="ECO:0000313" key="6">
    <source>
        <dbReference type="EMBL" id="SCO70316.1"/>
    </source>
</evidence>
<dbReference type="GO" id="GO:0050660">
    <property type="term" value="F:flavin adenine dinucleotide binding"/>
    <property type="evidence" value="ECO:0007669"/>
    <property type="project" value="InterPro"/>
</dbReference>
<keyword evidence="4" id="KW-0560">Oxidoreductase</keyword>
<dbReference type="PANTHER" id="PTHR10961">
    <property type="entry name" value="PEROXISOMAL SARCOSINE OXIDASE"/>
    <property type="match status" value="1"/>
</dbReference>
<evidence type="ECO:0000256" key="2">
    <source>
        <dbReference type="ARBA" id="ARBA00022630"/>
    </source>
</evidence>